<sequence length="561" mass="58569">MKFHLRAVTLSLALLGAAALPARASSSTQLVLTEAGQTLLNGQAVQFYRAPVLSSGLTLVPVRETATLLGAPTTLQNGALLTGRLSVNAATGVILLDGQPVDSPLHIDTTGEPFIDAQILAQALGAAFSRAGDVATLTLLRDDPARPDTPQARFVTDKATYAPGERISYVDYSFDPDGTNLTRTWTGAQDAFYQPGTYPVTLQVTNTKGLRSAPLTRTVRVQGPAVDTPLSYALRHTPVGETITDRSVLTYPAAPTHISSAAMPLLFSDSPEAPTRPGVLYRDTLDSGPARLMAYHLNKTARPARLFILARPAAGQTSAAQVIRSGAAAPTRLEGTLGQVSVLDFLSSPPGAAYTLTGSAPVALYASPVLQPGQGAKVLMDVQTTGATEYSVVLLEDGAPLTADTLSALPVLPPDAQHVRGTFPGAVRRVNVQLSALPARVTLGDGQRDPALTGVDATTGREQRLGGNYGVQYDLRVENAAGTVAAFVPRGGPYRGAAALMDGTVTQFLKLPGNGTLTDPDAPLLLRRVNSGTLNLSFIPAGGSNLPVALIFYPQPPALPR</sequence>
<feature type="signal peptide" evidence="1">
    <location>
        <begin position="1"/>
        <end position="24"/>
    </location>
</feature>
<dbReference type="Proteomes" id="UP001185331">
    <property type="component" value="Unassembled WGS sequence"/>
</dbReference>
<dbReference type="RefSeq" id="WP_309853261.1">
    <property type="nucleotide sequence ID" value="NZ_JAVDQJ010000004.1"/>
</dbReference>
<dbReference type="EMBL" id="JAVDQK010000005">
    <property type="protein sequence ID" value="MDR6218726.1"/>
    <property type="molecule type" value="Genomic_DNA"/>
</dbReference>
<proteinExistence type="predicted"/>
<reference evidence="2" key="1">
    <citation type="submission" date="2023-07" db="EMBL/GenBank/DDBJ databases">
        <title>Sorghum-associated microbial communities from plants grown in Nebraska, USA.</title>
        <authorList>
            <person name="Schachtman D."/>
        </authorList>
    </citation>
    <scope>NUCLEOTIDE SEQUENCE</scope>
    <source>
        <strain evidence="2">BE330</strain>
    </source>
</reference>
<accession>A0AAE3XCE2</accession>
<protein>
    <submittedName>
        <fullName evidence="2">PKD repeat protein</fullName>
    </submittedName>
</protein>
<dbReference type="InterPro" id="IPR013783">
    <property type="entry name" value="Ig-like_fold"/>
</dbReference>
<feature type="chain" id="PRO_5042024920" evidence="1">
    <location>
        <begin position="25"/>
        <end position="561"/>
    </location>
</feature>
<evidence type="ECO:0000256" key="1">
    <source>
        <dbReference type="SAM" id="SignalP"/>
    </source>
</evidence>
<dbReference type="SUPFAM" id="SSF49299">
    <property type="entry name" value="PKD domain"/>
    <property type="match status" value="1"/>
</dbReference>
<dbReference type="AlphaFoldDB" id="A0AAE3XCE2"/>
<keyword evidence="1" id="KW-0732">Signal</keyword>
<gene>
    <name evidence="2" type="ORF">J2Y00_002323</name>
</gene>
<evidence type="ECO:0000313" key="3">
    <source>
        <dbReference type="Proteomes" id="UP001185331"/>
    </source>
</evidence>
<organism evidence="2 3">
    <name type="scientific">Deinococcus soli</name>
    <name type="common">ex Cha et al. 2016</name>
    <dbReference type="NCBI Taxonomy" id="1309411"/>
    <lineage>
        <taxon>Bacteria</taxon>
        <taxon>Thermotogati</taxon>
        <taxon>Deinococcota</taxon>
        <taxon>Deinococci</taxon>
        <taxon>Deinococcales</taxon>
        <taxon>Deinococcaceae</taxon>
        <taxon>Deinococcus</taxon>
    </lineage>
</organism>
<evidence type="ECO:0000313" key="2">
    <source>
        <dbReference type="EMBL" id="MDR6218726.1"/>
    </source>
</evidence>
<dbReference type="Gene3D" id="2.60.40.10">
    <property type="entry name" value="Immunoglobulins"/>
    <property type="match status" value="1"/>
</dbReference>
<comment type="caution">
    <text evidence="2">The sequence shown here is derived from an EMBL/GenBank/DDBJ whole genome shotgun (WGS) entry which is preliminary data.</text>
</comment>
<dbReference type="InterPro" id="IPR035986">
    <property type="entry name" value="PKD_dom_sf"/>
</dbReference>
<name>A0AAE3XCE2_9DEIO</name>